<evidence type="ECO:0000256" key="16">
    <source>
        <dbReference type="ARBA" id="ARBA00023280"/>
    </source>
</evidence>
<evidence type="ECO:0000256" key="18">
    <source>
        <dbReference type="HAMAP-Rule" id="MF_04004"/>
    </source>
</evidence>
<keyword evidence="15" id="KW-0922">Interferon antiviral system evasion</keyword>
<reference evidence="20 21" key="1">
    <citation type="journal article" date="2016" name="Infect. Genet. Evol.">
        <title>Characterization of novel human papillomavirus types 157, 158 and 205 from healthy skin and recombination analysis in genus ?-Papillomavirus.</title>
        <authorList>
            <person name="Bolatti E.M."/>
            <person name="Chouhy D."/>
            <person name="Casal P.E."/>
            <person name="Perez G.R."/>
            <person name="Stella E.J."/>
            <person name="Sanchez A."/>
            <person name="Gorosito M."/>
            <person name="Bussy R.F."/>
            <person name="Giri A.A."/>
        </authorList>
    </citation>
    <scope>NUCLEOTIDE SEQUENCE [LARGE SCALE GENOMIC DNA]</scope>
    <source>
        <strain evidence="20">GC08</strain>
    </source>
</reference>
<comment type="domain">
    <text evidence="18">The E7 terminal domain is an intrinsically disordered domain, whose flexibility and conformational transitions confer target adaptability to the oncoprotein. It allows adaptation to a variety of protein targets and exposes the PEST degradation sequence that regulates its turnover in the cell.</text>
</comment>
<dbReference type="InterPro" id="IPR000148">
    <property type="entry name" value="Papilloma_E7"/>
</dbReference>
<comment type="subunit">
    <text evidence="18">Homodimer. Homooligomer. Interacts with host RB1; this interaction induces dissociation of RB1-E2F1 complex thereby disrupting RB1 activity. Interacts with host EP300; this interaction represses EP300 transcriptional activity. Interacts with protein E2; this interaction inhibits E7 oncogenic activity. Interacts with host TMEM173/STING; this interaction impairs the ability of TMEM173/STING to sense cytosolic DNA and promote the production of type I interferon (IFN-alpha and IFN-beta).</text>
</comment>
<protein>
    <recommendedName>
        <fullName evidence="18 19">Protein E7</fullName>
    </recommendedName>
</protein>
<dbReference type="GO" id="GO:0030430">
    <property type="term" value="C:host cell cytoplasm"/>
    <property type="evidence" value="ECO:0007669"/>
    <property type="project" value="UniProtKB-SubCell"/>
</dbReference>
<keyword evidence="9 18" id="KW-0862">Zinc</keyword>
<comment type="caution">
    <text evidence="18">Lacks conserved residue(s) required for the propagation of feature annotation.</text>
</comment>
<dbReference type="GO" id="GO:0003677">
    <property type="term" value="F:DNA binding"/>
    <property type="evidence" value="ECO:0007669"/>
    <property type="project" value="UniProtKB-UniRule"/>
</dbReference>
<dbReference type="GO" id="GO:0003700">
    <property type="term" value="F:DNA-binding transcription factor activity"/>
    <property type="evidence" value="ECO:0007669"/>
    <property type="project" value="UniProtKB-UniRule"/>
</dbReference>
<dbReference type="Gene3D" id="3.30.160.330">
    <property type="match status" value="1"/>
</dbReference>
<proteinExistence type="inferred from homology"/>
<keyword evidence="12 18" id="KW-0010">Activator</keyword>
<evidence type="ECO:0000256" key="7">
    <source>
        <dbReference type="ARBA" id="ARBA00022771"/>
    </source>
</evidence>
<keyword evidence="11 18" id="KW-0238">DNA-binding</keyword>
<evidence type="ECO:0000256" key="3">
    <source>
        <dbReference type="ARBA" id="ARBA00022562"/>
    </source>
</evidence>
<feature type="short sequence motif" description="LXCXE motif; interaction with host RB1 and TMEM173/STING" evidence="18">
    <location>
        <begin position="22"/>
        <end position="26"/>
    </location>
</feature>
<dbReference type="GO" id="GO:0039645">
    <property type="term" value="P:symbiont-mediated perturbation of host cell cycle G1/S transition checkpoint"/>
    <property type="evidence" value="ECO:0007669"/>
    <property type="project" value="UniProtKB-UniRule"/>
</dbReference>
<dbReference type="GO" id="GO:0039502">
    <property type="term" value="P:symbiont-mediated suppression of host type I interferon-mediated signaling pathway"/>
    <property type="evidence" value="ECO:0007669"/>
    <property type="project" value="UniProtKB-UniRule"/>
</dbReference>
<feature type="short sequence motif" description="Nuclear export signal" evidence="18">
    <location>
        <begin position="64"/>
        <end position="72"/>
    </location>
</feature>
<gene>
    <name evidence="18" type="primary">E7</name>
</gene>
<evidence type="ECO:0000256" key="12">
    <source>
        <dbReference type="ARBA" id="ARBA00023159"/>
    </source>
</evidence>
<name>A0A166FK06_9PAPI</name>
<keyword evidence="7 18" id="KW-0863">Zinc-finger</keyword>
<keyword evidence="3 18" id="KW-1048">Host nucleus</keyword>
<dbReference type="Proteomes" id="UP000153518">
    <property type="component" value="Segment"/>
</dbReference>
<dbReference type="PIRSF" id="PIRSF003407">
    <property type="entry name" value="Papvi_E7"/>
    <property type="match status" value="1"/>
</dbReference>
<keyword evidence="8 18" id="KW-1114">Inhibition of host interferon signaling pathway by virus</keyword>
<keyword evidence="5 18" id="KW-1090">Inhibition of host innate immune response by virus</keyword>
<evidence type="ECO:0000256" key="8">
    <source>
        <dbReference type="ARBA" id="ARBA00022830"/>
    </source>
</evidence>
<keyword evidence="6 18" id="KW-0479">Metal-binding</keyword>
<evidence type="ECO:0000256" key="2">
    <source>
        <dbReference type="ARBA" id="ARBA00022518"/>
    </source>
</evidence>
<comment type="PTM">
    <text evidence="18">Highly phosphorylated.</text>
</comment>
<evidence type="ECO:0000256" key="19">
    <source>
        <dbReference type="PIRNR" id="PIRNR003407"/>
    </source>
</evidence>
<accession>A0A166FK06</accession>
<evidence type="ECO:0000256" key="11">
    <source>
        <dbReference type="ARBA" id="ARBA00023125"/>
    </source>
</evidence>
<keyword evidence="2 18" id="KW-0244">Early protein</keyword>
<keyword evidence="17 18" id="KW-1078">G1/S host cell cycle checkpoint dysregulation by virus</keyword>
<sequence length="93" mass="10329">MQGEVITIPDIVLESLVSPVDLICNETLSPDEEPEEEQNYKVDSKCHTCGARLRVCVVATYSAIRTLQLLLFQDLHLLCPSCARALCQHGRST</sequence>
<feature type="zinc finger region" evidence="18">
    <location>
        <begin position="46"/>
        <end position="82"/>
    </location>
</feature>
<dbReference type="SUPFAM" id="SSF161234">
    <property type="entry name" value="E7 C-terminal domain-like"/>
    <property type="match status" value="1"/>
</dbReference>
<evidence type="ECO:0000256" key="14">
    <source>
        <dbReference type="ARBA" id="ARBA00023200"/>
    </source>
</evidence>
<dbReference type="GO" id="GO:0008270">
    <property type="term" value="F:zinc ion binding"/>
    <property type="evidence" value="ECO:0007669"/>
    <property type="project" value="UniProtKB-KW"/>
</dbReference>
<comment type="function">
    <text evidence="18">Plays a role in viral genome replication by driving entry of quiescent cells into the cell cycle. Stimulation of progression from G1 to S phase allows the virus to efficiently use the cellular DNA replicating machinery to achieve viral genome replication. E7 protein has both transforming and trans-activating activities. Induces the disassembly of the E2F1 transcription factor from RB1, with subsequent transcriptional activation of E2F1-regulated S-phase genes. Interferes with host histone deacetylation mediated by HDAC1 and HDAC2, leading to transcription activation. Plays also a role in the inhibition of both antiviral and antiproliferative functions of host interferon alpha. Interaction with host TMEM173/STING impairs the ability of TMEM173/STING to sense cytosolic DNA and promote the production of type I interferon (IFN-alpha and IFN-beta).</text>
</comment>
<dbReference type="GO" id="GO:0006351">
    <property type="term" value="P:DNA-templated transcription"/>
    <property type="evidence" value="ECO:0007669"/>
    <property type="project" value="UniProtKB-UniRule"/>
</dbReference>
<dbReference type="HAMAP" id="MF_04004">
    <property type="entry name" value="PPV_E7"/>
    <property type="match status" value="1"/>
</dbReference>
<evidence type="ECO:0000256" key="5">
    <source>
        <dbReference type="ARBA" id="ARBA00022632"/>
    </source>
</evidence>
<keyword evidence="13 18" id="KW-0804">Transcription</keyword>
<keyword evidence="1 18" id="KW-1121">Modulation of host cell cycle by virus</keyword>
<keyword evidence="4 18" id="KW-0945">Host-virus interaction</keyword>
<evidence type="ECO:0000256" key="17">
    <source>
        <dbReference type="ARBA" id="ARBA00023309"/>
    </source>
</evidence>
<dbReference type="Pfam" id="PF00527">
    <property type="entry name" value="E7"/>
    <property type="match status" value="1"/>
</dbReference>
<keyword evidence="14 18" id="KW-1035">Host cytoplasm</keyword>
<dbReference type="EMBL" id="KT698166">
    <property type="protein sequence ID" value="ANA05266.1"/>
    <property type="molecule type" value="Genomic_DNA"/>
</dbReference>
<evidence type="ECO:0000256" key="9">
    <source>
        <dbReference type="ARBA" id="ARBA00022833"/>
    </source>
</evidence>
<keyword evidence="16 18" id="KW-0899">Viral immunoevasion</keyword>
<evidence type="ECO:0000256" key="4">
    <source>
        <dbReference type="ARBA" id="ARBA00022581"/>
    </source>
</evidence>
<comment type="subcellular location">
    <subcellularLocation>
        <location evidence="18">Host cytoplasm</location>
    </subcellularLocation>
    <subcellularLocation>
        <location evidence="18">Host nucleus</location>
    </subcellularLocation>
    <text evidence="18">Predominantly found in the host nucleus.</text>
</comment>
<evidence type="ECO:0000256" key="1">
    <source>
        <dbReference type="ARBA" id="ARBA00022504"/>
    </source>
</evidence>
<evidence type="ECO:0000313" key="20">
    <source>
        <dbReference type="EMBL" id="ANA05266.1"/>
    </source>
</evidence>
<dbReference type="GO" id="GO:0019904">
    <property type="term" value="F:protein domain specific binding"/>
    <property type="evidence" value="ECO:0007669"/>
    <property type="project" value="UniProtKB-UniRule"/>
</dbReference>
<evidence type="ECO:0000256" key="10">
    <source>
        <dbReference type="ARBA" id="ARBA00023015"/>
    </source>
</evidence>
<comment type="similarity">
    <text evidence="18 19">Belongs to the papillomaviridae E7 protein family.</text>
</comment>
<evidence type="ECO:0000256" key="15">
    <source>
        <dbReference type="ARBA" id="ARBA00023258"/>
    </source>
</evidence>
<dbReference type="GO" id="GO:0042025">
    <property type="term" value="C:host cell nucleus"/>
    <property type="evidence" value="ECO:0007669"/>
    <property type="project" value="UniProtKB-SubCell"/>
</dbReference>
<evidence type="ECO:0000256" key="6">
    <source>
        <dbReference type="ARBA" id="ARBA00022723"/>
    </source>
</evidence>
<comment type="function">
    <text evidence="19">E7 protein has both transforming and trans-activating activities.</text>
</comment>
<organism evidence="20 21">
    <name type="scientific">Human papillomavirus 157</name>
    <dbReference type="NCBI Taxonomy" id="2259331"/>
    <lineage>
        <taxon>Viruses</taxon>
        <taxon>Monodnaviria</taxon>
        <taxon>Shotokuvirae</taxon>
        <taxon>Cossaviricota</taxon>
        <taxon>Papovaviricetes</taxon>
        <taxon>Zurhausenvirales</taxon>
        <taxon>Papillomaviridae</taxon>
        <taxon>Firstpapillomavirinae</taxon>
        <taxon>Gammapapillomavirus</taxon>
        <taxon>Gammapapillomavirus 12</taxon>
    </lineage>
</organism>
<keyword evidence="10 18" id="KW-0805">Transcription regulation</keyword>
<evidence type="ECO:0000313" key="21">
    <source>
        <dbReference type="Proteomes" id="UP000153518"/>
    </source>
</evidence>
<dbReference type="GO" id="GO:0052170">
    <property type="term" value="P:symbiont-mediated suppression of host innate immune response"/>
    <property type="evidence" value="ECO:0007669"/>
    <property type="project" value="UniProtKB-KW"/>
</dbReference>
<evidence type="ECO:0000256" key="13">
    <source>
        <dbReference type="ARBA" id="ARBA00023163"/>
    </source>
</evidence>